<dbReference type="SUPFAM" id="SSF142906">
    <property type="entry name" value="YjbR-like"/>
    <property type="match status" value="1"/>
</dbReference>
<dbReference type="EMBL" id="VDUZ01000005">
    <property type="protein sequence ID" value="TXL79552.1"/>
    <property type="molecule type" value="Genomic_DNA"/>
</dbReference>
<organism evidence="1 2">
    <name type="scientific">Vineibacter terrae</name>
    <dbReference type="NCBI Taxonomy" id="2586908"/>
    <lineage>
        <taxon>Bacteria</taxon>
        <taxon>Pseudomonadati</taxon>
        <taxon>Pseudomonadota</taxon>
        <taxon>Alphaproteobacteria</taxon>
        <taxon>Hyphomicrobiales</taxon>
        <taxon>Vineibacter</taxon>
    </lineage>
</organism>
<dbReference type="RefSeq" id="WP_147846060.1">
    <property type="nucleotide sequence ID" value="NZ_VDUZ01000005.1"/>
</dbReference>
<comment type="caution">
    <text evidence="1">The sequence shown here is derived from an EMBL/GenBank/DDBJ whole genome shotgun (WGS) entry which is preliminary data.</text>
</comment>
<accession>A0A5C8PSU8</accession>
<keyword evidence="2" id="KW-1185">Reference proteome</keyword>
<dbReference type="Proteomes" id="UP000321638">
    <property type="component" value="Unassembled WGS sequence"/>
</dbReference>
<name>A0A5C8PSU8_9HYPH</name>
<sequence length="145" mass="15996">MRTGPRSSKAARPDVPARIIARLRPICLGLPEAHEEAAWVGVRWRIRRNTFAHVLMIDSGWPPAYAKAAATEGSACVLTFRSLLPGVDDDAFRKPPFFKPVWWPDIAGIFLDGDTDWTDVAKLVTASYRLLAPKTLTQASKPPSS</sequence>
<keyword evidence="1" id="KW-0238">DNA-binding</keyword>
<reference evidence="1 2" key="1">
    <citation type="submission" date="2019-06" db="EMBL/GenBank/DDBJ databases">
        <title>New taxonomy in bacterial strain CC-CFT640, isolated from vineyard.</title>
        <authorList>
            <person name="Lin S.-Y."/>
            <person name="Tsai C.-F."/>
            <person name="Young C.-C."/>
        </authorList>
    </citation>
    <scope>NUCLEOTIDE SEQUENCE [LARGE SCALE GENOMIC DNA]</scope>
    <source>
        <strain evidence="1 2">CC-CFT640</strain>
    </source>
</reference>
<dbReference type="InterPro" id="IPR038056">
    <property type="entry name" value="YjbR-like_sf"/>
</dbReference>
<protein>
    <submittedName>
        <fullName evidence="1">MmcQ/YjbR family DNA-binding protein</fullName>
    </submittedName>
</protein>
<gene>
    <name evidence="1" type="ORF">FHP25_06325</name>
</gene>
<proteinExistence type="predicted"/>
<dbReference type="OrthoDB" id="277063at2"/>
<evidence type="ECO:0000313" key="2">
    <source>
        <dbReference type="Proteomes" id="UP000321638"/>
    </source>
</evidence>
<dbReference type="AlphaFoldDB" id="A0A5C8PSU8"/>
<dbReference type="GO" id="GO:0003677">
    <property type="term" value="F:DNA binding"/>
    <property type="evidence" value="ECO:0007669"/>
    <property type="project" value="UniProtKB-KW"/>
</dbReference>
<evidence type="ECO:0000313" key="1">
    <source>
        <dbReference type="EMBL" id="TXL79552.1"/>
    </source>
</evidence>